<evidence type="ECO:0000313" key="3">
    <source>
        <dbReference type="Proteomes" id="UP000656319"/>
    </source>
</evidence>
<name>A0ABN7IC56_9BURK</name>
<organism evidence="2 3">
    <name type="scientific">Paraburkholderia hiiakae</name>
    <dbReference type="NCBI Taxonomy" id="1081782"/>
    <lineage>
        <taxon>Bacteria</taxon>
        <taxon>Pseudomonadati</taxon>
        <taxon>Pseudomonadota</taxon>
        <taxon>Betaproteobacteria</taxon>
        <taxon>Burkholderiales</taxon>
        <taxon>Burkholderiaceae</taxon>
        <taxon>Paraburkholderia</taxon>
    </lineage>
</organism>
<accession>A0ABN7IC56</accession>
<dbReference type="Pfam" id="PF11387">
    <property type="entry name" value="DUF2795"/>
    <property type="match status" value="1"/>
</dbReference>
<protein>
    <recommendedName>
        <fullName evidence="4">DUF2795 domain-containing protein</fullName>
    </recommendedName>
</protein>
<keyword evidence="3" id="KW-1185">Reference proteome</keyword>
<reference evidence="2 3" key="1">
    <citation type="submission" date="2020-10" db="EMBL/GenBank/DDBJ databases">
        <authorList>
            <person name="Peeters C."/>
        </authorList>
    </citation>
    <scope>NUCLEOTIDE SEQUENCE [LARGE SCALE GENOMIC DNA]</scope>
    <source>
        <strain evidence="2 3">LMG 27952</strain>
    </source>
</reference>
<feature type="region of interest" description="Disordered" evidence="1">
    <location>
        <begin position="1"/>
        <end position="20"/>
    </location>
</feature>
<evidence type="ECO:0000313" key="2">
    <source>
        <dbReference type="EMBL" id="CAD6558775.1"/>
    </source>
</evidence>
<sequence length="100" mass="10419">MKPASACEATRADTPDQARSNAEALTGRVLRALECVTWPAHPATLIESAERSGAPSDVVEALHQLPDEAFGSFAEVSALIVAGQLRARESTAHRGAAPQG</sequence>
<comment type="caution">
    <text evidence="2">The sequence shown here is derived from an EMBL/GenBank/DDBJ whole genome shotgun (WGS) entry which is preliminary data.</text>
</comment>
<gene>
    <name evidence="2" type="ORF">LMG27952_06706</name>
</gene>
<dbReference type="Proteomes" id="UP000656319">
    <property type="component" value="Unassembled WGS sequence"/>
</dbReference>
<dbReference type="InterPro" id="IPR021527">
    <property type="entry name" value="DUF2795"/>
</dbReference>
<evidence type="ECO:0000256" key="1">
    <source>
        <dbReference type="SAM" id="MobiDB-lite"/>
    </source>
</evidence>
<dbReference type="RefSeq" id="WP_201700154.1">
    <property type="nucleotide sequence ID" value="NZ_CAJHCQ010000025.1"/>
</dbReference>
<proteinExistence type="predicted"/>
<evidence type="ECO:0008006" key="4">
    <source>
        <dbReference type="Google" id="ProtNLM"/>
    </source>
</evidence>
<dbReference type="EMBL" id="CAJHCQ010000025">
    <property type="protein sequence ID" value="CAD6558775.1"/>
    <property type="molecule type" value="Genomic_DNA"/>
</dbReference>